<dbReference type="EMBL" id="MPUH01000205">
    <property type="protein sequence ID" value="OMJ86465.1"/>
    <property type="molecule type" value="Genomic_DNA"/>
</dbReference>
<name>A0A1R2CBW1_9CILI</name>
<evidence type="ECO:0000256" key="1">
    <source>
        <dbReference type="SAM" id="Coils"/>
    </source>
</evidence>
<evidence type="ECO:0000313" key="3">
    <source>
        <dbReference type="Proteomes" id="UP000187209"/>
    </source>
</evidence>
<dbReference type="AlphaFoldDB" id="A0A1R2CBW1"/>
<feature type="coiled-coil region" evidence="1">
    <location>
        <begin position="217"/>
        <end position="268"/>
    </location>
</feature>
<gene>
    <name evidence="2" type="ORF">SteCoe_12046</name>
</gene>
<proteinExistence type="predicted"/>
<sequence length="312" mass="36653">MKKTIFLRKLSHKNLKFKAPNDSPYNIPLRKTLAHKARSSELLDKINQKHLTQTNTEESNLEIVQENNLKGSHSCINSRENSPHNTFYNHDSDVFDIQIEELIKQLDSKLIELSRNDYKQKFKIHSSIYDHLGNIFPKLSHLFFRLKIGLVSNLTKHYKSKINTFQSEIKKKNDLIDTLQLEKSKNITKFNEISSLNIELITQVEKFKENNSEPFGIKRYKEEIIGAHALIEELKAKSSKIKDLNIQLEELRGNEIKVLQIIEKLKDEGIDFDKIYNNMPVKKNTIGRKFKKDIPQLKFEDLNRRDYKVVLH</sequence>
<dbReference type="Proteomes" id="UP000187209">
    <property type="component" value="Unassembled WGS sequence"/>
</dbReference>
<organism evidence="2 3">
    <name type="scientific">Stentor coeruleus</name>
    <dbReference type="NCBI Taxonomy" id="5963"/>
    <lineage>
        <taxon>Eukaryota</taxon>
        <taxon>Sar</taxon>
        <taxon>Alveolata</taxon>
        <taxon>Ciliophora</taxon>
        <taxon>Postciliodesmatophora</taxon>
        <taxon>Heterotrichea</taxon>
        <taxon>Heterotrichida</taxon>
        <taxon>Stentoridae</taxon>
        <taxon>Stentor</taxon>
    </lineage>
</organism>
<comment type="caution">
    <text evidence="2">The sequence shown here is derived from an EMBL/GenBank/DDBJ whole genome shotgun (WGS) entry which is preliminary data.</text>
</comment>
<evidence type="ECO:0000313" key="2">
    <source>
        <dbReference type="EMBL" id="OMJ86465.1"/>
    </source>
</evidence>
<keyword evidence="3" id="KW-1185">Reference proteome</keyword>
<keyword evidence="1" id="KW-0175">Coiled coil</keyword>
<accession>A0A1R2CBW1</accession>
<reference evidence="2 3" key="1">
    <citation type="submission" date="2016-11" db="EMBL/GenBank/DDBJ databases">
        <title>The macronuclear genome of Stentor coeruleus: a giant cell with tiny introns.</title>
        <authorList>
            <person name="Slabodnick M."/>
            <person name="Ruby J.G."/>
            <person name="Reiff S.B."/>
            <person name="Swart E.C."/>
            <person name="Gosai S."/>
            <person name="Prabakaran S."/>
            <person name="Witkowska E."/>
            <person name="Larue G.E."/>
            <person name="Fisher S."/>
            <person name="Freeman R.M."/>
            <person name="Gunawardena J."/>
            <person name="Chu W."/>
            <person name="Stover N.A."/>
            <person name="Gregory B.D."/>
            <person name="Nowacki M."/>
            <person name="Derisi J."/>
            <person name="Roy S.W."/>
            <person name="Marshall W.F."/>
            <person name="Sood P."/>
        </authorList>
    </citation>
    <scope>NUCLEOTIDE SEQUENCE [LARGE SCALE GENOMIC DNA]</scope>
    <source>
        <strain evidence="2">WM001</strain>
    </source>
</reference>
<protein>
    <submittedName>
        <fullName evidence="2">Uncharacterized protein</fullName>
    </submittedName>
</protein>